<gene>
    <name evidence="2" type="ORF">CEXT_185331</name>
</gene>
<dbReference type="EMBL" id="BPLR01003426">
    <property type="protein sequence ID" value="GIX84420.1"/>
    <property type="molecule type" value="Genomic_DNA"/>
</dbReference>
<accession>A0AAV4NJD4</accession>
<feature type="compositionally biased region" description="Basic and acidic residues" evidence="1">
    <location>
        <begin position="1"/>
        <end position="13"/>
    </location>
</feature>
<protein>
    <submittedName>
        <fullName evidence="2">Uncharacterized protein</fullName>
    </submittedName>
</protein>
<comment type="caution">
    <text evidence="2">The sequence shown here is derived from an EMBL/GenBank/DDBJ whole genome shotgun (WGS) entry which is preliminary data.</text>
</comment>
<proteinExistence type="predicted"/>
<evidence type="ECO:0000256" key="1">
    <source>
        <dbReference type="SAM" id="MobiDB-lite"/>
    </source>
</evidence>
<keyword evidence="3" id="KW-1185">Reference proteome</keyword>
<evidence type="ECO:0000313" key="2">
    <source>
        <dbReference type="EMBL" id="GIX84420.1"/>
    </source>
</evidence>
<dbReference type="Proteomes" id="UP001054945">
    <property type="component" value="Unassembled WGS sequence"/>
</dbReference>
<evidence type="ECO:0000313" key="3">
    <source>
        <dbReference type="Proteomes" id="UP001054945"/>
    </source>
</evidence>
<feature type="region of interest" description="Disordered" evidence="1">
    <location>
        <begin position="1"/>
        <end position="43"/>
    </location>
</feature>
<dbReference type="AlphaFoldDB" id="A0AAV4NJD4"/>
<sequence length="114" mass="12759">MEKLKPIEKKSKTDISGVRGGQRTGYTPFPPVQFNDDGTPLNSETTQMYDIRRYLSRIRRDTSGINHVISNVGKDSLLPTRSGIPLTACRIPIRCTATRSTGRTTSLDWCTDGW</sequence>
<name>A0AAV4NJD4_CAEEX</name>
<reference evidence="2 3" key="1">
    <citation type="submission" date="2021-06" db="EMBL/GenBank/DDBJ databases">
        <title>Caerostris extrusa draft genome.</title>
        <authorList>
            <person name="Kono N."/>
            <person name="Arakawa K."/>
        </authorList>
    </citation>
    <scope>NUCLEOTIDE SEQUENCE [LARGE SCALE GENOMIC DNA]</scope>
</reference>
<organism evidence="2 3">
    <name type="scientific">Caerostris extrusa</name>
    <name type="common">Bark spider</name>
    <name type="synonym">Caerostris bankana</name>
    <dbReference type="NCBI Taxonomy" id="172846"/>
    <lineage>
        <taxon>Eukaryota</taxon>
        <taxon>Metazoa</taxon>
        <taxon>Ecdysozoa</taxon>
        <taxon>Arthropoda</taxon>
        <taxon>Chelicerata</taxon>
        <taxon>Arachnida</taxon>
        <taxon>Araneae</taxon>
        <taxon>Araneomorphae</taxon>
        <taxon>Entelegynae</taxon>
        <taxon>Araneoidea</taxon>
        <taxon>Araneidae</taxon>
        <taxon>Caerostris</taxon>
    </lineage>
</organism>